<evidence type="ECO:0000256" key="2">
    <source>
        <dbReference type="ARBA" id="ARBA00022840"/>
    </source>
</evidence>
<evidence type="ECO:0000256" key="3">
    <source>
        <dbReference type="PIRSR" id="PIRSR003092-1"/>
    </source>
</evidence>
<dbReference type="GO" id="GO:0051782">
    <property type="term" value="P:negative regulation of cell division"/>
    <property type="evidence" value="ECO:0007669"/>
    <property type="project" value="TreeGrafter"/>
</dbReference>
<dbReference type="CDD" id="cd02038">
    <property type="entry name" value="FlhG-like"/>
    <property type="match status" value="1"/>
</dbReference>
<feature type="binding site" evidence="3">
    <location>
        <begin position="11"/>
        <end position="18"/>
    </location>
    <ligand>
        <name>ATP</name>
        <dbReference type="ChEBI" id="CHEBI:30616"/>
    </ligand>
</feature>
<dbReference type="AlphaFoldDB" id="J9DHB0"/>
<dbReference type="Proteomes" id="UP000004836">
    <property type="component" value="Unassembled WGS sequence"/>
</dbReference>
<dbReference type="InterPro" id="IPR033875">
    <property type="entry name" value="FlhG"/>
</dbReference>
<organism evidence="4 5">
    <name type="scientific">alpha proteobacterium IMCC14465</name>
    <dbReference type="NCBI Taxonomy" id="1220535"/>
    <lineage>
        <taxon>Bacteria</taxon>
        <taxon>Pseudomonadati</taxon>
        <taxon>Pseudomonadota</taxon>
        <taxon>Alphaproteobacteria</taxon>
        <taxon>PS1 clade</taxon>
    </lineage>
</organism>
<dbReference type="eggNOG" id="COG0455">
    <property type="taxonomic scope" value="Bacteria"/>
</dbReference>
<dbReference type="InterPro" id="IPR027417">
    <property type="entry name" value="P-loop_NTPase"/>
</dbReference>
<keyword evidence="2 3" id="KW-0067">ATP-binding</keyword>
<keyword evidence="5" id="KW-1185">Reference proteome</keyword>
<comment type="caution">
    <text evidence="4">The sequence shown here is derived from an EMBL/GenBank/DDBJ whole genome shotgun (WGS) entry which is preliminary data.</text>
</comment>
<dbReference type="Pfam" id="PF10609">
    <property type="entry name" value="ParA"/>
    <property type="match status" value="1"/>
</dbReference>
<dbReference type="GO" id="GO:0009898">
    <property type="term" value="C:cytoplasmic side of plasma membrane"/>
    <property type="evidence" value="ECO:0007669"/>
    <property type="project" value="TreeGrafter"/>
</dbReference>
<evidence type="ECO:0008006" key="6">
    <source>
        <dbReference type="Google" id="ProtNLM"/>
    </source>
</evidence>
<dbReference type="Gene3D" id="3.40.50.300">
    <property type="entry name" value="P-loop containing nucleotide triphosphate hydrolases"/>
    <property type="match status" value="1"/>
</dbReference>
<sequence length="259" mass="27650">MAYSVAVTSGKGGVGKTSIAINLGMTLAREGQRVCLLDTDFGLANAHILLGVNPQKTISDLLNGRASMAELPCNGPAGLKLVAGGSGLTDLLKIDENIRNQIIRSTEALRDDLDVLIVDVPAGANDSAIDIIAAADRVLVVLVGEPTSFTDAYTLIKACSMEKNTHHFSVVVNMANNSSHAKDTFDRFKNITDRFLDIDLKFAGYLPLSGALRDSIVKRRPIMSDSGETPEQQSFKKLALAVAQAPENETPGLRFLGLK</sequence>
<protein>
    <recommendedName>
        <fullName evidence="6">ATPase</fullName>
    </recommendedName>
</protein>
<evidence type="ECO:0000313" key="5">
    <source>
        <dbReference type="Proteomes" id="UP000004836"/>
    </source>
</evidence>
<dbReference type="GO" id="GO:0005524">
    <property type="term" value="F:ATP binding"/>
    <property type="evidence" value="ECO:0007669"/>
    <property type="project" value="UniProtKB-KW"/>
</dbReference>
<dbReference type="InterPro" id="IPR033756">
    <property type="entry name" value="YlxH/NBP35"/>
</dbReference>
<dbReference type="GO" id="GO:0005829">
    <property type="term" value="C:cytosol"/>
    <property type="evidence" value="ECO:0007669"/>
    <property type="project" value="TreeGrafter"/>
</dbReference>
<accession>J9DHB0</accession>
<name>J9DHB0_9PROT</name>
<proteinExistence type="predicted"/>
<gene>
    <name evidence="4" type="ORF">IMCC14465_12790</name>
</gene>
<dbReference type="GO" id="GO:0016887">
    <property type="term" value="F:ATP hydrolysis activity"/>
    <property type="evidence" value="ECO:0007669"/>
    <property type="project" value="TreeGrafter"/>
</dbReference>
<dbReference type="STRING" id="1220535.IMCC14465_12790"/>
<dbReference type="PIRSF" id="PIRSF003092">
    <property type="entry name" value="MinD"/>
    <property type="match status" value="1"/>
</dbReference>
<dbReference type="InterPro" id="IPR050625">
    <property type="entry name" value="ParA/MinD_ATPase"/>
</dbReference>
<dbReference type="SUPFAM" id="SSF52540">
    <property type="entry name" value="P-loop containing nucleoside triphosphate hydrolases"/>
    <property type="match status" value="1"/>
</dbReference>
<dbReference type="EMBL" id="ALYF01000003">
    <property type="protein sequence ID" value="EJW21483.1"/>
    <property type="molecule type" value="Genomic_DNA"/>
</dbReference>
<evidence type="ECO:0000313" key="4">
    <source>
        <dbReference type="EMBL" id="EJW21483.1"/>
    </source>
</evidence>
<evidence type="ECO:0000256" key="1">
    <source>
        <dbReference type="ARBA" id="ARBA00022741"/>
    </source>
</evidence>
<dbReference type="OrthoDB" id="9804460at2"/>
<reference evidence="4 5" key="1">
    <citation type="journal article" date="2012" name="J. Bacteriol.">
        <title>Genome Sequence of Strain IMCC14465, Isolated from the East Sea, Belonging to the PS1 Clade of Alphaproteobacteria.</title>
        <authorList>
            <person name="Yang S.J."/>
            <person name="Kang I."/>
            <person name="Cho J.C."/>
        </authorList>
    </citation>
    <scope>NUCLEOTIDE SEQUENCE [LARGE SCALE GENOMIC DNA]</scope>
    <source>
        <strain evidence="4 5">IMCC14465</strain>
    </source>
</reference>
<dbReference type="PANTHER" id="PTHR43384:SF4">
    <property type="entry name" value="CELLULOSE BIOSYNTHESIS PROTEIN BCSQ-RELATED"/>
    <property type="match status" value="1"/>
</dbReference>
<dbReference type="InterPro" id="IPR025501">
    <property type="entry name" value="MinD_FleN"/>
</dbReference>
<keyword evidence="1 3" id="KW-0547">Nucleotide-binding</keyword>
<dbReference type="PANTHER" id="PTHR43384">
    <property type="entry name" value="SEPTUM SITE-DETERMINING PROTEIN MIND HOMOLOG, CHLOROPLASTIC-RELATED"/>
    <property type="match status" value="1"/>
</dbReference>